<dbReference type="OrthoDB" id="5244993at2"/>
<gene>
    <name evidence="1" type="ORF">C7Y72_19425</name>
</gene>
<comment type="caution">
    <text evidence="1">The sequence shown here is derived from an EMBL/GenBank/DDBJ whole genome shotgun (WGS) entry which is preliminary data.</text>
</comment>
<proteinExistence type="predicted"/>
<evidence type="ECO:0000313" key="1">
    <source>
        <dbReference type="EMBL" id="PTL54767.1"/>
    </source>
</evidence>
<dbReference type="RefSeq" id="WP_107570867.1">
    <property type="nucleotide sequence ID" value="NZ_PYYB01000004.1"/>
</dbReference>
<keyword evidence="2" id="KW-1185">Reference proteome</keyword>
<protein>
    <submittedName>
        <fullName evidence="1">Uncharacterized protein</fullName>
    </submittedName>
</protein>
<reference evidence="1 2" key="1">
    <citation type="submission" date="2018-03" db="EMBL/GenBank/DDBJ databases">
        <title>Aquarubrobacter algicola gen. nov., sp. nov., a novel actinobacterium isolated from shallow eutrophic lake during the end of cyanobacterial harmful algal blooms.</title>
        <authorList>
            <person name="Chun S.J."/>
        </authorList>
    </citation>
    <scope>NUCLEOTIDE SEQUENCE [LARGE SCALE GENOMIC DNA]</scope>
    <source>
        <strain evidence="1 2">Seoho-28</strain>
    </source>
</reference>
<dbReference type="AlphaFoldDB" id="A0A2T4UC35"/>
<evidence type="ECO:0000313" key="2">
    <source>
        <dbReference type="Proteomes" id="UP000240739"/>
    </source>
</evidence>
<sequence>MLELSGHPVALIDEPLDVRLRGLGEVAAAFDDEDDLGGVLWRARLRDDDGRVWRAAADAPEHLPAGLAPSKPGTGRVPALGSLHPVRLDVHAEAPDGRGAKRTFERRLLADGVRVRRWKEPQLRATAFLPPPGAPAAEPLLLDARTDASTGELGLLAAFVAPLAAAVLASRGRATLVVTDLDDLAPALERLAGLRAATGAPRVLRALGAGDVVLLPPGIPVLDEGSAARTARRDRWASIVTPA</sequence>
<dbReference type="Proteomes" id="UP000240739">
    <property type="component" value="Unassembled WGS sequence"/>
</dbReference>
<organism evidence="1 2">
    <name type="scientific">Paraconexibacter algicola</name>
    <dbReference type="NCBI Taxonomy" id="2133960"/>
    <lineage>
        <taxon>Bacteria</taxon>
        <taxon>Bacillati</taxon>
        <taxon>Actinomycetota</taxon>
        <taxon>Thermoleophilia</taxon>
        <taxon>Solirubrobacterales</taxon>
        <taxon>Paraconexibacteraceae</taxon>
        <taxon>Paraconexibacter</taxon>
    </lineage>
</organism>
<accession>A0A2T4UC35</accession>
<name>A0A2T4UC35_9ACTN</name>
<dbReference type="EMBL" id="PYYB01000004">
    <property type="protein sequence ID" value="PTL54767.1"/>
    <property type="molecule type" value="Genomic_DNA"/>
</dbReference>